<dbReference type="InterPro" id="IPR027417">
    <property type="entry name" value="P-loop_NTPase"/>
</dbReference>
<dbReference type="CDD" id="cd00464">
    <property type="entry name" value="SK"/>
    <property type="match status" value="1"/>
</dbReference>
<feature type="binding site" evidence="7">
    <location>
        <position position="153"/>
    </location>
    <ligand>
        <name>ATP</name>
        <dbReference type="ChEBI" id="CHEBI:30616"/>
    </ligand>
</feature>
<gene>
    <name evidence="7" type="primary">aroK</name>
    <name evidence="8" type="ORF">AB1471_01175</name>
</gene>
<feature type="binding site" evidence="7">
    <location>
        <position position="36"/>
    </location>
    <ligand>
        <name>substrate</name>
    </ligand>
</feature>
<keyword evidence="5 7" id="KW-0067">ATP-binding</keyword>
<keyword evidence="1 7" id="KW-0028">Amino-acid biosynthesis</keyword>
<sequence length="168" mass="18830">MNENNHVILIGYMGAGKSTVGLELARKLNREYIDLDTEIVLSEKKQIPAIFEELGEPYFRAAEAQVLKAVKGEKVISTGGGVLYFQDTGRWMKKNGTVIYLNAPFEELYERITGDGNRPLVMNNTAASLEQVFNQRDIVYREAADLIVSVSKRSVEDTLDEIIVKLTT</sequence>
<dbReference type="InterPro" id="IPR000623">
    <property type="entry name" value="Shikimate_kinase/TSH1"/>
</dbReference>
<feature type="binding site" evidence="7">
    <location>
        <position position="136"/>
    </location>
    <ligand>
        <name>substrate</name>
    </ligand>
</feature>
<dbReference type="Proteomes" id="UP001556040">
    <property type="component" value="Unassembled WGS sequence"/>
</dbReference>
<evidence type="ECO:0000256" key="1">
    <source>
        <dbReference type="ARBA" id="ARBA00022605"/>
    </source>
</evidence>
<dbReference type="RefSeq" id="WP_367777686.1">
    <property type="nucleotide sequence ID" value="NZ_JBFMIA010000001.1"/>
</dbReference>
<evidence type="ECO:0000313" key="9">
    <source>
        <dbReference type="Proteomes" id="UP001556040"/>
    </source>
</evidence>
<evidence type="ECO:0000256" key="4">
    <source>
        <dbReference type="ARBA" id="ARBA00022777"/>
    </source>
</evidence>
<accession>A0ABV3PZ90</accession>
<dbReference type="Pfam" id="PF01202">
    <property type="entry name" value="SKI"/>
    <property type="match status" value="1"/>
</dbReference>
<evidence type="ECO:0000313" key="8">
    <source>
        <dbReference type="EMBL" id="MEW9500405.1"/>
    </source>
</evidence>
<keyword evidence="3 7" id="KW-0547">Nucleotide-binding</keyword>
<keyword evidence="2 7" id="KW-0808">Transferase</keyword>
<feature type="binding site" evidence="7">
    <location>
        <position position="18"/>
    </location>
    <ligand>
        <name>Mg(2+)</name>
        <dbReference type="ChEBI" id="CHEBI:18420"/>
    </ligand>
</feature>
<evidence type="ECO:0000256" key="6">
    <source>
        <dbReference type="ARBA" id="ARBA00023141"/>
    </source>
</evidence>
<feature type="binding site" evidence="7">
    <location>
        <position position="60"/>
    </location>
    <ligand>
        <name>substrate</name>
    </ligand>
</feature>
<comment type="catalytic activity">
    <reaction evidence="7">
        <text>shikimate + ATP = 3-phosphoshikimate + ADP + H(+)</text>
        <dbReference type="Rhea" id="RHEA:13121"/>
        <dbReference type="ChEBI" id="CHEBI:15378"/>
        <dbReference type="ChEBI" id="CHEBI:30616"/>
        <dbReference type="ChEBI" id="CHEBI:36208"/>
        <dbReference type="ChEBI" id="CHEBI:145989"/>
        <dbReference type="ChEBI" id="CHEBI:456216"/>
        <dbReference type="EC" id="2.7.1.71"/>
    </reaction>
</comment>
<keyword evidence="9" id="KW-1185">Reference proteome</keyword>
<dbReference type="PANTHER" id="PTHR21087">
    <property type="entry name" value="SHIKIMATE KINASE"/>
    <property type="match status" value="1"/>
</dbReference>
<comment type="caution">
    <text evidence="8">The sequence shown here is derived from an EMBL/GenBank/DDBJ whole genome shotgun (WGS) entry which is preliminary data.</text>
</comment>
<keyword evidence="7" id="KW-0963">Cytoplasm</keyword>
<evidence type="ECO:0000256" key="5">
    <source>
        <dbReference type="ARBA" id="ARBA00022840"/>
    </source>
</evidence>
<keyword evidence="4 7" id="KW-0418">Kinase</keyword>
<feature type="binding site" evidence="7">
    <location>
        <begin position="14"/>
        <end position="19"/>
    </location>
    <ligand>
        <name>ATP</name>
        <dbReference type="ChEBI" id="CHEBI:30616"/>
    </ligand>
</feature>
<name>A0ABV3PZ90_9BACL</name>
<keyword evidence="7" id="KW-0460">Magnesium</keyword>
<proteinExistence type="inferred from homology"/>
<comment type="pathway">
    <text evidence="7">Metabolic intermediate biosynthesis; chorismate biosynthesis; chorismate from D-erythrose 4-phosphate and phosphoenolpyruvate: step 5/7.</text>
</comment>
<comment type="cofactor">
    <cofactor evidence="7">
        <name>Mg(2+)</name>
        <dbReference type="ChEBI" id="CHEBI:18420"/>
    </cofactor>
    <text evidence="7">Binds 1 Mg(2+) ion per subunit.</text>
</comment>
<comment type="function">
    <text evidence="7">Catalyzes the specific phosphorylation of the 3-hydroxyl group of shikimic acid using ATP as a cosubstrate.</text>
</comment>
<dbReference type="SUPFAM" id="SSF52540">
    <property type="entry name" value="P-loop containing nucleoside triphosphate hydrolases"/>
    <property type="match status" value="1"/>
</dbReference>
<dbReference type="HAMAP" id="MF_00109">
    <property type="entry name" value="Shikimate_kinase"/>
    <property type="match status" value="1"/>
</dbReference>
<evidence type="ECO:0000256" key="2">
    <source>
        <dbReference type="ARBA" id="ARBA00022679"/>
    </source>
</evidence>
<dbReference type="Gene3D" id="3.40.50.300">
    <property type="entry name" value="P-loop containing nucleotide triphosphate hydrolases"/>
    <property type="match status" value="1"/>
</dbReference>
<comment type="subunit">
    <text evidence="7">Monomer.</text>
</comment>
<comment type="similarity">
    <text evidence="7">Belongs to the shikimate kinase family.</text>
</comment>
<dbReference type="GO" id="GO:0004765">
    <property type="term" value="F:shikimate kinase activity"/>
    <property type="evidence" value="ECO:0007669"/>
    <property type="project" value="UniProtKB-EC"/>
</dbReference>
<comment type="subcellular location">
    <subcellularLocation>
        <location evidence="7">Cytoplasm</location>
    </subcellularLocation>
</comment>
<reference evidence="8 9" key="1">
    <citation type="journal article" date="1979" name="Int. J. Syst. Evol. Microbiol.">
        <title>Bacillus globisporus subsp. marinus subsp. nov.</title>
        <authorList>
            <person name="Liu H."/>
        </authorList>
    </citation>
    <scope>NUCLEOTIDE SEQUENCE [LARGE SCALE GENOMIC DNA]</scope>
    <source>
        <strain evidence="8 9">DSM 1297</strain>
    </source>
</reference>
<dbReference type="EMBL" id="JBFMIA010000001">
    <property type="protein sequence ID" value="MEW9500405.1"/>
    <property type="molecule type" value="Genomic_DNA"/>
</dbReference>
<dbReference type="EC" id="2.7.1.71" evidence="7"/>
<evidence type="ECO:0000256" key="3">
    <source>
        <dbReference type="ARBA" id="ARBA00022741"/>
    </source>
</evidence>
<feature type="binding site" evidence="7">
    <location>
        <position position="118"/>
    </location>
    <ligand>
        <name>ATP</name>
        <dbReference type="ChEBI" id="CHEBI:30616"/>
    </ligand>
</feature>
<organism evidence="8 9">
    <name type="scientific">Jeotgalibacillus marinus</name>
    <dbReference type="NCBI Taxonomy" id="86667"/>
    <lineage>
        <taxon>Bacteria</taxon>
        <taxon>Bacillati</taxon>
        <taxon>Bacillota</taxon>
        <taxon>Bacilli</taxon>
        <taxon>Bacillales</taxon>
        <taxon>Caryophanaceae</taxon>
        <taxon>Jeotgalibacillus</taxon>
    </lineage>
</organism>
<dbReference type="PANTHER" id="PTHR21087:SF16">
    <property type="entry name" value="SHIKIMATE KINASE 1, CHLOROPLASTIC"/>
    <property type="match status" value="1"/>
</dbReference>
<keyword evidence="6 7" id="KW-0057">Aromatic amino acid biosynthesis</keyword>
<dbReference type="InterPro" id="IPR031322">
    <property type="entry name" value="Shikimate/glucono_kinase"/>
</dbReference>
<keyword evidence="7" id="KW-0479">Metal-binding</keyword>
<protein>
    <recommendedName>
        <fullName evidence="7">Shikimate kinase</fullName>
        <shortName evidence="7">SK</shortName>
        <ecNumber evidence="7">2.7.1.71</ecNumber>
    </recommendedName>
</protein>
<dbReference type="PRINTS" id="PR01100">
    <property type="entry name" value="SHIKIMTKNASE"/>
</dbReference>
<feature type="binding site" evidence="7">
    <location>
        <position position="80"/>
    </location>
    <ligand>
        <name>substrate</name>
    </ligand>
</feature>
<evidence type="ECO:0000256" key="7">
    <source>
        <dbReference type="HAMAP-Rule" id="MF_00109"/>
    </source>
</evidence>